<name>A0A7E6EX93_9MOLL</name>
<dbReference type="RefSeq" id="XP_036359377.1">
    <property type="nucleotide sequence ID" value="XM_036503484.1"/>
</dbReference>
<dbReference type="AlphaFoldDB" id="A0A7E6EX93"/>
<reference evidence="2 3" key="1">
    <citation type="submission" date="2025-08" db="UniProtKB">
        <authorList>
            <consortium name="RefSeq"/>
        </authorList>
    </citation>
    <scope>IDENTIFICATION</scope>
</reference>
<accession>A0A7E6EX93</accession>
<organism evidence="1 2">
    <name type="scientific">Octopus sinensis</name>
    <name type="common">East Asian common octopus</name>
    <dbReference type="NCBI Taxonomy" id="2607531"/>
    <lineage>
        <taxon>Eukaryota</taxon>
        <taxon>Metazoa</taxon>
        <taxon>Spiralia</taxon>
        <taxon>Lophotrochozoa</taxon>
        <taxon>Mollusca</taxon>
        <taxon>Cephalopoda</taxon>
        <taxon>Coleoidea</taxon>
        <taxon>Octopodiformes</taxon>
        <taxon>Octopoda</taxon>
        <taxon>Incirrata</taxon>
        <taxon>Octopodidae</taxon>
        <taxon>Octopus</taxon>
    </lineage>
</organism>
<keyword evidence="1" id="KW-1185">Reference proteome</keyword>
<evidence type="ECO:0000313" key="1">
    <source>
        <dbReference type="Proteomes" id="UP000515154"/>
    </source>
</evidence>
<gene>
    <name evidence="2 3" type="primary">LOC118763701</name>
</gene>
<dbReference type="KEGG" id="osn:118763701"/>
<evidence type="ECO:0000313" key="3">
    <source>
        <dbReference type="RefSeq" id="XP_036359378.1"/>
    </source>
</evidence>
<protein>
    <submittedName>
        <fullName evidence="2 3">Uncharacterized protein LOC118763701 isoform X1</fullName>
    </submittedName>
</protein>
<dbReference type="Proteomes" id="UP000515154">
    <property type="component" value="Linkage group LG6"/>
</dbReference>
<proteinExistence type="predicted"/>
<evidence type="ECO:0000313" key="2">
    <source>
        <dbReference type="RefSeq" id="XP_036359377.1"/>
    </source>
</evidence>
<dbReference type="RefSeq" id="XP_036359378.1">
    <property type="nucleotide sequence ID" value="XM_036503485.1"/>
</dbReference>
<sequence>MSNKWNSAFPELIFYADNITKTFTFQAAVMSMYKPFRTYSILLKNYKQREYEVLCADALCFEKHCSYPEACSNETTPSDGRHFCSLRKASDCLTELVNQLSVQITSRYGKVKTQILNEELEVDETLLIPRYTSEVHRQLYMMATLQNLVLDLSTTEYILQFLL</sequence>